<proteinExistence type="predicted"/>
<comment type="caution">
    <text evidence="1">The sequence shown here is derived from an EMBL/GenBank/DDBJ whole genome shotgun (WGS) entry which is preliminary data.</text>
</comment>
<dbReference type="AlphaFoldDB" id="A0A9P8ALX8"/>
<dbReference type="RefSeq" id="XP_043034203.1">
    <property type="nucleotide sequence ID" value="XM_043177937.1"/>
</dbReference>
<protein>
    <submittedName>
        <fullName evidence="1">Uncharacterized protein</fullName>
    </submittedName>
</protein>
<evidence type="ECO:0000313" key="1">
    <source>
        <dbReference type="EMBL" id="KAG7440703.1"/>
    </source>
</evidence>
<dbReference type="GeneID" id="66100224"/>
<sequence>MAPGSSLSSSLEPGVGGLADIVQAAIGLVYGVLGGWDLMLTIESFMIDLAPVSSVFWANVIQYATVEHCEKKHA</sequence>
<dbReference type="EMBL" id="MU250568">
    <property type="protein sequence ID" value="KAG7440703.1"/>
    <property type="molecule type" value="Genomic_DNA"/>
</dbReference>
<dbReference type="Proteomes" id="UP000812287">
    <property type="component" value="Unassembled WGS sequence"/>
</dbReference>
<evidence type="ECO:0000313" key="2">
    <source>
        <dbReference type="Proteomes" id="UP000812287"/>
    </source>
</evidence>
<keyword evidence="2" id="KW-1185">Reference proteome</keyword>
<reference evidence="1" key="1">
    <citation type="submission" date="2020-11" db="EMBL/GenBank/DDBJ databases">
        <title>Adaptations for nitrogen fixation in a non-lichenized fungal sporocarp promotes dispersal by wood-feeding termites.</title>
        <authorList>
            <consortium name="DOE Joint Genome Institute"/>
            <person name="Koch R.A."/>
            <person name="Yoon G."/>
            <person name="Arayal U."/>
            <person name="Lail K."/>
            <person name="Amirebrahimi M."/>
            <person name="Labutti K."/>
            <person name="Lipzen A."/>
            <person name="Riley R."/>
            <person name="Barry K."/>
            <person name="Henrissat B."/>
            <person name="Grigoriev I.V."/>
            <person name="Herr J.R."/>
            <person name="Aime M.C."/>
        </authorList>
    </citation>
    <scope>NUCLEOTIDE SEQUENCE</scope>
    <source>
        <strain evidence="1">MCA 3950</strain>
    </source>
</reference>
<organism evidence="1 2">
    <name type="scientific">Guyanagaster necrorhizus</name>
    <dbReference type="NCBI Taxonomy" id="856835"/>
    <lineage>
        <taxon>Eukaryota</taxon>
        <taxon>Fungi</taxon>
        <taxon>Dikarya</taxon>
        <taxon>Basidiomycota</taxon>
        <taxon>Agaricomycotina</taxon>
        <taxon>Agaricomycetes</taxon>
        <taxon>Agaricomycetidae</taxon>
        <taxon>Agaricales</taxon>
        <taxon>Marasmiineae</taxon>
        <taxon>Physalacriaceae</taxon>
        <taxon>Guyanagaster</taxon>
    </lineage>
</organism>
<gene>
    <name evidence="1" type="ORF">BT62DRAFT_1012480</name>
</gene>
<name>A0A9P8ALX8_9AGAR</name>
<accession>A0A9P8ALX8</accession>